<accession>A0A329SVI8</accession>
<name>A0A329SVI8_9STRA</name>
<evidence type="ECO:0000313" key="2">
    <source>
        <dbReference type="EMBL" id="RAW40730.1"/>
    </source>
</evidence>
<protein>
    <recommendedName>
        <fullName evidence="1">Sulfatase-modifying factor enzyme-like domain-containing protein</fullName>
    </recommendedName>
</protein>
<gene>
    <name evidence="2" type="ORF">PC110_g3066</name>
</gene>
<sequence>MGKLKKILNYGSAETCAQYVKSDGLRGCAAQRLTIFEQSSTPVEASFHKSQRRAHIKSPMRALYLSAVCCLFGQALAWDQQPDGYEVIDGPDGPEAVDAWRRDWTAWKKMELITNRYDPKDACNVYNIQKTQWTQQNFVQTFLMINDRSIYDRETQQYTVDKYVDEMQSRVGPIDSVLIWPAYPNIGVDNRNQWDLLRDLPGGVEGVKGVITDFHRRGIRVIIPYNPWDIGTRDESGLEDMVRMYNADITTLTETIPELQADGFNGDTMYGVPKSFYNCSNPLVATPEGGVPTAYLSHNPMSWGYFFGYSHFPPVARAKFLESRHMVQICARWSLDRTAELLTAFFNGAGYVVWENVWGIWNAMTEREDETAKRMFAILRKFGTIVSTGQWTPYYEINGNGLFASAFTLSSESLYTVISTVQKDMTYELPLPVDQSGDDTRVYDVYHGVELKKQTGNSTNGTIVKVTLEPRAFGAIYVTKSGNDLTQFLNKMQAMTTKPLAKYSTTRNLLQQQLIRSDSSNTSTSTENSDMVRVSGTANWWFNVSGVQIEPVSAWTPNFAQYGTGVQFPWENRPWNNHSTRLYVQDFMIDKHPVTNAQYSTFLKASGYSPKSLDRFLLNWENRNGAPTSWNIPAGLEQSPIVNVAIEDAKAYANFYNKRLPHDWEWQYVASNGDSYDAYPWGSEFDSTKVPKVYHGKELPTLDPVGSYESSRSTKFQVEDLVGYVWQMTDQFCDSHTCGILLRGGSSYHPISATHSDPNWYFPQALDAQHHNRFLMISEGYDRSPMVGFRCAKSIAPAREFDVVE</sequence>
<dbReference type="STRING" id="29920.A0A329SVI8"/>
<dbReference type="GO" id="GO:0120147">
    <property type="term" value="F:formylglycine-generating oxidase activity"/>
    <property type="evidence" value="ECO:0007669"/>
    <property type="project" value="TreeGrafter"/>
</dbReference>
<proteinExistence type="predicted"/>
<dbReference type="InterPro" id="IPR042095">
    <property type="entry name" value="SUMF_sf"/>
</dbReference>
<dbReference type="AlphaFoldDB" id="A0A329SVI8"/>
<dbReference type="InterPro" id="IPR005532">
    <property type="entry name" value="SUMF_dom"/>
</dbReference>
<feature type="domain" description="Sulfatase-modifying factor enzyme-like" evidence="1">
    <location>
        <begin position="576"/>
        <end position="735"/>
    </location>
</feature>
<dbReference type="VEuPathDB" id="FungiDB:PC110_g3066"/>
<keyword evidence="3" id="KW-1185">Reference proteome</keyword>
<dbReference type="PANTHER" id="PTHR23150:SF19">
    <property type="entry name" value="FORMYLGLYCINE-GENERATING ENZYME"/>
    <property type="match status" value="1"/>
</dbReference>
<evidence type="ECO:0000259" key="1">
    <source>
        <dbReference type="Pfam" id="PF03781"/>
    </source>
</evidence>
<dbReference type="OrthoDB" id="659at2759"/>
<dbReference type="PANTHER" id="PTHR23150">
    <property type="entry name" value="SULFATASE MODIFYING FACTOR 1, 2"/>
    <property type="match status" value="1"/>
</dbReference>
<dbReference type="Proteomes" id="UP000251314">
    <property type="component" value="Unassembled WGS sequence"/>
</dbReference>
<dbReference type="InterPro" id="IPR051043">
    <property type="entry name" value="Sulfatase_Mod_Factor_Kinase"/>
</dbReference>
<comment type="caution">
    <text evidence="2">The sequence shown here is derived from an EMBL/GenBank/DDBJ whole genome shotgun (WGS) entry which is preliminary data.</text>
</comment>
<dbReference type="InterPro" id="IPR016187">
    <property type="entry name" value="CTDL_fold"/>
</dbReference>
<dbReference type="Gene3D" id="3.90.1580.10">
    <property type="entry name" value="paralog of FGE (formylglycine-generating enzyme)"/>
    <property type="match status" value="1"/>
</dbReference>
<reference evidence="2 3" key="1">
    <citation type="submission" date="2018-01" db="EMBL/GenBank/DDBJ databases">
        <title>Draft genome of the strawberry crown rot pathogen Phytophthora cactorum.</title>
        <authorList>
            <person name="Armitage A.D."/>
            <person name="Lysoe E."/>
            <person name="Nellist C.F."/>
            <person name="Harrison R.J."/>
            <person name="Brurberg M.B."/>
        </authorList>
    </citation>
    <scope>NUCLEOTIDE SEQUENCE [LARGE SCALE GENOMIC DNA]</scope>
    <source>
        <strain evidence="2 3">10300</strain>
    </source>
</reference>
<evidence type="ECO:0000313" key="3">
    <source>
        <dbReference type="Proteomes" id="UP000251314"/>
    </source>
</evidence>
<dbReference type="EMBL" id="MJFZ01000042">
    <property type="protein sequence ID" value="RAW40730.1"/>
    <property type="molecule type" value="Genomic_DNA"/>
</dbReference>
<dbReference type="Pfam" id="PF03781">
    <property type="entry name" value="FGE-sulfatase"/>
    <property type="match status" value="1"/>
</dbReference>
<organism evidence="2 3">
    <name type="scientific">Phytophthora cactorum</name>
    <dbReference type="NCBI Taxonomy" id="29920"/>
    <lineage>
        <taxon>Eukaryota</taxon>
        <taxon>Sar</taxon>
        <taxon>Stramenopiles</taxon>
        <taxon>Oomycota</taxon>
        <taxon>Peronosporomycetes</taxon>
        <taxon>Peronosporales</taxon>
        <taxon>Peronosporaceae</taxon>
        <taxon>Phytophthora</taxon>
    </lineage>
</organism>
<dbReference type="SUPFAM" id="SSF56436">
    <property type="entry name" value="C-type lectin-like"/>
    <property type="match status" value="1"/>
</dbReference>